<evidence type="ECO:0000256" key="3">
    <source>
        <dbReference type="ARBA" id="ARBA00022676"/>
    </source>
</evidence>
<evidence type="ECO:0000256" key="2">
    <source>
        <dbReference type="ARBA" id="ARBA00022475"/>
    </source>
</evidence>
<protein>
    <submittedName>
        <fullName evidence="9">Uncharacterized protein</fullName>
    </submittedName>
</protein>
<keyword evidence="6 8" id="KW-1133">Transmembrane helix</keyword>
<evidence type="ECO:0000256" key="5">
    <source>
        <dbReference type="ARBA" id="ARBA00022692"/>
    </source>
</evidence>
<dbReference type="Proteomes" id="UP000321181">
    <property type="component" value="Unassembled WGS sequence"/>
</dbReference>
<dbReference type="GO" id="GO:0016763">
    <property type="term" value="F:pentosyltransferase activity"/>
    <property type="evidence" value="ECO:0007669"/>
    <property type="project" value="TreeGrafter"/>
</dbReference>
<comment type="subcellular location">
    <subcellularLocation>
        <location evidence="1">Cell membrane</location>
        <topology evidence="1">Multi-pass membrane protein</topology>
    </subcellularLocation>
</comment>
<keyword evidence="5 8" id="KW-0812">Transmembrane</keyword>
<evidence type="ECO:0000313" key="10">
    <source>
        <dbReference type="Proteomes" id="UP000321181"/>
    </source>
</evidence>
<feature type="transmembrane region" description="Helical" evidence="8">
    <location>
        <begin position="267"/>
        <end position="289"/>
    </location>
</feature>
<keyword evidence="3" id="KW-0328">Glycosyltransferase</keyword>
<reference evidence="9 10" key="1">
    <citation type="submission" date="2019-07" db="EMBL/GenBank/DDBJ databases">
        <title>Whole genome shotgun sequence of Cellulomonas aerilata NBRC 106308.</title>
        <authorList>
            <person name="Hosoyama A."/>
            <person name="Uohara A."/>
            <person name="Ohji S."/>
            <person name="Ichikawa N."/>
        </authorList>
    </citation>
    <scope>NUCLEOTIDE SEQUENCE [LARGE SCALE GENOMIC DNA]</scope>
    <source>
        <strain evidence="9 10">NBRC 106308</strain>
    </source>
</reference>
<dbReference type="GO" id="GO:0009103">
    <property type="term" value="P:lipopolysaccharide biosynthetic process"/>
    <property type="evidence" value="ECO:0007669"/>
    <property type="project" value="UniProtKB-ARBA"/>
</dbReference>
<sequence length="519" mass="53454">MLVPGAEAGASPDRRSLARLCLLVALVRVSYVLQPLRNDEGGYLLVARQWRTGGPLLYGDYLVDRPPVLLALFRLAATVPWDGAIRVLAVAASVVFVVAGAQAGRRLGGRSGARWAAGAAAAAVCSPALAADQAEGELFAAVLALVALALALVARDATPARRRWWAAAAGVAAGAAPLVKQSALEGLVVLAIVAVLVARAPAPARRRGAAVVAAAGAGVLVPVVGCAAVVVASGADPAGVWRDLVGLRAQALDVIWSSEQRATLTRALQLVGLGLVSGVLGCIAAWWGALRAGATVPWRPGPPAARTGVRRPGGLPPEHLVITALLGYALVAIVAGGSYWPSYGVQLAPAVVVAVAVVAPTAGRAGRRMRAWVGVLATTAAVGSIGMAVVYATVPDVWFQQRAGQWLGATAAPGDSAVVAYGHASILEAADLPSPYPYLWSVPMRTLDPEQDLLRSTLAGGAAPAWVVQVNPLDSWGIDSGGRLRAVVERRYRVVTEVCGTRMWLRADLTREPAPLPEC</sequence>
<feature type="transmembrane region" description="Helical" evidence="8">
    <location>
        <begin position="320"/>
        <end position="340"/>
    </location>
</feature>
<dbReference type="OrthoDB" id="3778591at2"/>
<feature type="transmembrane region" description="Helical" evidence="8">
    <location>
        <begin position="209"/>
        <end position="232"/>
    </location>
</feature>
<evidence type="ECO:0000313" key="9">
    <source>
        <dbReference type="EMBL" id="GEO33182.1"/>
    </source>
</evidence>
<dbReference type="EMBL" id="BJYY01000004">
    <property type="protein sequence ID" value="GEO33182.1"/>
    <property type="molecule type" value="Genomic_DNA"/>
</dbReference>
<dbReference type="PANTHER" id="PTHR33908:SF11">
    <property type="entry name" value="MEMBRANE PROTEIN"/>
    <property type="match status" value="1"/>
</dbReference>
<evidence type="ECO:0000256" key="4">
    <source>
        <dbReference type="ARBA" id="ARBA00022679"/>
    </source>
</evidence>
<dbReference type="RefSeq" id="WP_146900641.1">
    <property type="nucleotide sequence ID" value="NZ_BAAARM010000002.1"/>
</dbReference>
<feature type="transmembrane region" description="Helical" evidence="8">
    <location>
        <begin position="136"/>
        <end position="154"/>
    </location>
</feature>
<dbReference type="InterPro" id="IPR050297">
    <property type="entry name" value="LipidA_mod_glycosyltrf_83"/>
</dbReference>
<keyword evidence="10" id="KW-1185">Reference proteome</keyword>
<keyword evidence="7 8" id="KW-0472">Membrane</keyword>
<dbReference type="PANTHER" id="PTHR33908">
    <property type="entry name" value="MANNOSYLTRANSFERASE YKCB-RELATED"/>
    <property type="match status" value="1"/>
</dbReference>
<comment type="caution">
    <text evidence="9">The sequence shown here is derived from an EMBL/GenBank/DDBJ whole genome shotgun (WGS) entry which is preliminary data.</text>
</comment>
<evidence type="ECO:0000256" key="8">
    <source>
        <dbReference type="SAM" id="Phobius"/>
    </source>
</evidence>
<organism evidence="9 10">
    <name type="scientific">Cellulomonas aerilata</name>
    <dbReference type="NCBI Taxonomy" id="515326"/>
    <lineage>
        <taxon>Bacteria</taxon>
        <taxon>Bacillati</taxon>
        <taxon>Actinomycetota</taxon>
        <taxon>Actinomycetes</taxon>
        <taxon>Micrococcales</taxon>
        <taxon>Cellulomonadaceae</taxon>
        <taxon>Cellulomonas</taxon>
    </lineage>
</organism>
<dbReference type="AlphaFoldDB" id="A0A512D9M0"/>
<gene>
    <name evidence="9" type="ORF">CAE01nite_09070</name>
</gene>
<keyword evidence="2" id="KW-1003">Cell membrane</keyword>
<feature type="transmembrane region" description="Helical" evidence="8">
    <location>
        <begin position="113"/>
        <end position="130"/>
    </location>
</feature>
<feature type="transmembrane region" description="Helical" evidence="8">
    <location>
        <begin position="83"/>
        <end position="101"/>
    </location>
</feature>
<feature type="transmembrane region" description="Helical" evidence="8">
    <location>
        <begin position="346"/>
        <end position="365"/>
    </location>
</feature>
<proteinExistence type="predicted"/>
<evidence type="ECO:0000256" key="1">
    <source>
        <dbReference type="ARBA" id="ARBA00004651"/>
    </source>
</evidence>
<accession>A0A512D9M0</accession>
<name>A0A512D9M0_9CELL</name>
<evidence type="ECO:0000256" key="7">
    <source>
        <dbReference type="ARBA" id="ARBA00023136"/>
    </source>
</evidence>
<keyword evidence="4" id="KW-0808">Transferase</keyword>
<evidence type="ECO:0000256" key="6">
    <source>
        <dbReference type="ARBA" id="ARBA00022989"/>
    </source>
</evidence>
<dbReference type="GO" id="GO:0005886">
    <property type="term" value="C:plasma membrane"/>
    <property type="evidence" value="ECO:0007669"/>
    <property type="project" value="UniProtKB-SubCell"/>
</dbReference>
<feature type="transmembrane region" description="Helical" evidence="8">
    <location>
        <begin position="372"/>
        <end position="394"/>
    </location>
</feature>